<keyword evidence="2" id="KW-1185">Reference proteome</keyword>
<sequence>MIRWLGKKNASPIGIDLGDRSVKLVQFSGDGSRLVESARWDLPPAPAEQPPGSLGQRWTEAIKRALHGRRFQGREAVVCLSNRRLFLQNIRLPKVEDDVLGRLVQQEAASRIPFPIAEAEIRYLAAAEVRQGDAVMREVILMACHRPLLEEMLHAVEGAKLRPVAVDVEPLAMMRASVRQFRRDEDHMQRVMFVHVGLTKTMVVISQGNDVLFIKYIDVGGGQMDRAVARSLGLTLSDAVSLRRHNGDRRSDQQDPELTRGIVEAVREVIDHLGQELSMCIRYHSVTFRGKPIARLLLGGGEASSQLADTLTERLNLKCELSDPFRSLAEGRAPSRPGQWDIAAGLAAKLLP</sequence>
<dbReference type="PANTHER" id="PTHR32432:SF3">
    <property type="entry name" value="ETHANOLAMINE UTILIZATION PROTEIN EUTJ"/>
    <property type="match status" value="1"/>
</dbReference>
<gene>
    <name evidence="1" type="ORF">Pla8534_25690</name>
</gene>
<dbReference type="OrthoDB" id="208962at2"/>
<dbReference type="Proteomes" id="UP000317648">
    <property type="component" value="Chromosome"/>
</dbReference>
<dbReference type="InterPro" id="IPR005883">
    <property type="entry name" value="PilM"/>
</dbReference>
<evidence type="ECO:0000313" key="1">
    <source>
        <dbReference type="EMBL" id="QDU94762.1"/>
    </source>
</evidence>
<dbReference type="EMBL" id="CP036433">
    <property type="protein sequence ID" value="QDU94762.1"/>
    <property type="molecule type" value="Genomic_DNA"/>
</dbReference>
<dbReference type="AlphaFoldDB" id="A0A518DSD9"/>
<evidence type="ECO:0000313" key="2">
    <source>
        <dbReference type="Proteomes" id="UP000317648"/>
    </source>
</evidence>
<dbReference type="Gene3D" id="3.30.1490.300">
    <property type="match status" value="1"/>
</dbReference>
<reference evidence="1 2" key="1">
    <citation type="submission" date="2019-02" db="EMBL/GenBank/DDBJ databases">
        <title>Deep-cultivation of Planctomycetes and their phenomic and genomic characterization uncovers novel biology.</title>
        <authorList>
            <person name="Wiegand S."/>
            <person name="Jogler M."/>
            <person name="Boedeker C."/>
            <person name="Pinto D."/>
            <person name="Vollmers J."/>
            <person name="Rivas-Marin E."/>
            <person name="Kohn T."/>
            <person name="Peeters S.H."/>
            <person name="Heuer A."/>
            <person name="Rast P."/>
            <person name="Oberbeckmann S."/>
            <person name="Bunk B."/>
            <person name="Jeske O."/>
            <person name="Meyerdierks A."/>
            <person name="Storesund J.E."/>
            <person name="Kallscheuer N."/>
            <person name="Luecker S."/>
            <person name="Lage O.M."/>
            <person name="Pohl T."/>
            <person name="Merkel B.J."/>
            <person name="Hornburger P."/>
            <person name="Mueller R.-W."/>
            <person name="Bruemmer F."/>
            <person name="Labrenz M."/>
            <person name="Spormann A.M."/>
            <person name="Op den Camp H."/>
            <person name="Overmann J."/>
            <person name="Amann R."/>
            <person name="Jetten M.S.M."/>
            <person name="Mascher T."/>
            <person name="Medema M.H."/>
            <person name="Devos D.P."/>
            <person name="Kaster A.-K."/>
            <person name="Ovreas L."/>
            <person name="Rohde M."/>
            <person name="Galperin M.Y."/>
            <person name="Jogler C."/>
        </authorList>
    </citation>
    <scope>NUCLEOTIDE SEQUENCE [LARGE SCALE GENOMIC DNA]</scope>
    <source>
        <strain evidence="1 2">Pla85_3_4</strain>
    </source>
</reference>
<dbReference type="Gene3D" id="3.30.420.40">
    <property type="match status" value="2"/>
</dbReference>
<dbReference type="Pfam" id="PF11104">
    <property type="entry name" value="PilM_2"/>
    <property type="match status" value="1"/>
</dbReference>
<proteinExistence type="predicted"/>
<organism evidence="1 2">
    <name type="scientific">Lignipirellula cremea</name>
    <dbReference type="NCBI Taxonomy" id="2528010"/>
    <lineage>
        <taxon>Bacteria</taxon>
        <taxon>Pseudomonadati</taxon>
        <taxon>Planctomycetota</taxon>
        <taxon>Planctomycetia</taxon>
        <taxon>Pirellulales</taxon>
        <taxon>Pirellulaceae</taxon>
        <taxon>Lignipirellula</taxon>
    </lineage>
</organism>
<dbReference type="InterPro" id="IPR043129">
    <property type="entry name" value="ATPase_NBD"/>
</dbReference>
<accession>A0A518DSD9</accession>
<dbReference type="CDD" id="cd24049">
    <property type="entry name" value="ASKHA_NBD_PilM"/>
    <property type="match status" value="1"/>
</dbReference>
<dbReference type="PANTHER" id="PTHR32432">
    <property type="entry name" value="CELL DIVISION PROTEIN FTSA-RELATED"/>
    <property type="match status" value="1"/>
</dbReference>
<name>A0A518DSD9_9BACT</name>
<dbReference type="SUPFAM" id="SSF53067">
    <property type="entry name" value="Actin-like ATPase domain"/>
    <property type="match status" value="2"/>
</dbReference>
<dbReference type="KEGG" id="lcre:Pla8534_25690"/>
<dbReference type="RefSeq" id="WP_145053446.1">
    <property type="nucleotide sequence ID" value="NZ_CP036433.1"/>
</dbReference>
<dbReference type="InterPro" id="IPR050696">
    <property type="entry name" value="FtsA/MreB"/>
</dbReference>
<dbReference type="NCBIfam" id="TIGR01175">
    <property type="entry name" value="pilM"/>
    <property type="match status" value="1"/>
</dbReference>
<protein>
    <submittedName>
        <fullName evidence="1">Competence protein A</fullName>
    </submittedName>
</protein>